<dbReference type="SUPFAM" id="SSF48371">
    <property type="entry name" value="ARM repeat"/>
    <property type="match status" value="1"/>
</dbReference>
<dbReference type="Pfam" id="PF13646">
    <property type="entry name" value="HEAT_2"/>
    <property type="match status" value="3"/>
</dbReference>
<organism evidence="2 3">
    <name type="scientific">Streptomyces lasiicapitis</name>
    <dbReference type="NCBI Taxonomy" id="1923961"/>
    <lineage>
        <taxon>Bacteria</taxon>
        <taxon>Bacillati</taxon>
        <taxon>Actinomycetota</taxon>
        <taxon>Actinomycetes</taxon>
        <taxon>Kitasatosporales</taxon>
        <taxon>Streptomycetaceae</taxon>
        <taxon>Streptomyces</taxon>
    </lineage>
</organism>
<dbReference type="InterPro" id="IPR011989">
    <property type="entry name" value="ARM-like"/>
</dbReference>
<dbReference type="PANTHER" id="PTHR12697">
    <property type="entry name" value="PBS LYASE HEAT-LIKE PROTEIN"/>
    <property type="match status" value="1"/>
</dbReference>
<evidence type="ECO:0000256" key="1">
    <source>
        <dbReference type="SAM" id="MobiDB-lite"/>
    </source>
</evidence>
<dbReference type="Proteomes" id="UP000656881">
    <property type="component" value="Unassembled WGS sequence"/>
</dbReference>
<keyword evidence="3" id="KW-1185">Reference proteome</keyword>
<protein>
    <recommendedName>
        <fullName evidence="4">HEAT repeat domain-containing protein</fullName>
    </recommendedName>
</protein>
<dbReference type="Gene3D" id="1.25.10.10">
    <property type="entry name" value="Leucine-rich Repeat Variant"/>
    <property type="match status" value="5"/>
</dbReference>
<dbReference type="PANTHER" id="PTHR12697:SF5">
    <property type="entry name" value="DEOXYHYPUSINE HYDROXYLASE"/>
    <property type="match status" value="1"/>
</dbReference>
<feature type="compositionally biased region" description="Basic and acidic residues" evidence="1">
    <location>
        <begin position="546"/>
        <end position="556"/>
    </location>
</feature>
<gene>
    <name evidence="2" type="ORF">GCM10012286_14290</name>
</gene>
<feature type="compositionally biased region" description="Basic and acidic residues" evidence="1">
    <location>
        <begin position="505"/>
        <end position="514"/>
    </location>
</feature>
<evidence type="ECO:0008006" key="4">
    <source>
        <dbReference type="Google" id="ProtNLM"/>
    </source>
</evidence>
<dbReference type="InterPro" id="IPR016024">
    <property type="entry name" value="ARM-type_fold"/>
</dbReference>
<comment type="caution">
    <text evidence="2">The sequence shown here is derived from an EMBL/GenBank/DDBJ whole genome shotgun (WGS) entry which is preliminary data.</text>
</comment>
<accession>A0ABQ2LKM7</accession>
<proteinExistence type="predicted"/>
<dbReference type="InterPro" id="IPR004155">
    <property type="entry name" value="PBS_lyase_HEAT"/>
</dbReference>
<reference evidence="3" key="1">
    <citation type="journal article" date="2019" name="Int. J. Syst. Evol. Microbiol.">
        <title>The Global Catalogue of Microorganisms (GCM) 10K type strain sequencing project: providing services to taxonomists for standard genome sequencing and annotation.</title>
        <authorList>
            <consortium name="The Broad Institute Genomics Platform"/>
            <consortium name="The Broad Institute Genome Sequencing Center for Infectious Disease"/>
            <person name="Wu L."/>
            <person name="Ma J."/>
        </authorList>
    </citation>
    <scope>NUCLEOTIDE SEQUENCE [LARGE SCALE GENOMIC DNA]</scope>
    <source>
        <strain evidence="3">CGMCC 4.7349</strain>
    </source>
</reference>
<feature type="region of interest" description="Disordered" evidence="1">
    <location>
        <begin position="501"/>
        <end position="556"/>
    </location>
</feature>
<dbReference type="RefSeq" id="WP_189173265.1">
    <property type="nucleotide sequence ID" value="NZ_BMNG01000003.1"/>
</dbReference>
<evidence type="ECO:0000313" key="3">
    <source>
        <dbReference type="Proteomes" id="UP000656881"/>
    </source>
</evidence>
<evidence type="ECO:0000313" key="2">
    <source>
        <dbReference type="EMBL" id="GGO38746.1"/>
    </source>
</evidence>
<sequence length="722" mass="75793">MEQASSLADLVRMRMDGDVTGLCRATRSEVLDVRLSATRLLGGSTGSPEAVETLFACLRQRDEPYPGPRSQAVRALGRLRERRAVPTLLELLAEGPYAPGQLDRPAGDALVAIGGPEVVRGLLGLLDRRTNDGTLSFRVLGALARLRPPEAVTPLLASLWLYLPEHAGHVARTLGAIGDPRAASALLVLAHSPASDTHLRRAALTALHALPAATWPPARRYQSAEELLFAAQRDPDPETARLATALLARTEDGRNDLWDVLHMASHTPEQPESPPHAVAAVCAHVAEEPDLFAVPDPGEYHSLLRHHLRESAAPTVRRAAARALFAYAGAEAGGALLEALGDAHISDTVADLVGRLADPPVRELLELLADTDGKAPQRRGAARALECIGQTEAAPALLTVLADDTAPTAVRTAAADALGALRHADAAATLAALAEDEGQPGTLRARAVRALGLIGAPDTLPIVLACARSPHEAVRARAVAALGGFPVTEAAQALGEFVTYSTEPHSTEPRRAESHGTAPDLAPTEPHGTPPDLGRAEPHGTPPDPGRAEPRSSDPDLARTALQALRRIGAPALPILIALADSVDDLSEDLADRLVAALAARPDAEATAVLVRLAATPAPPRAARHVAPGAGRLAPSCPAQEAASLALTERGTPEYLTPLTSLLGPDAWFGAQEAAVHALLEIGTDEAHEHVLAYCRRMTHFYDWHVEAVNAIAEARGVRLGP</sequence>
<dbReference type="EMBL" id="BMNG01000003">
    <property type="protein sequence ID" value="GGO38746.1"/>
    <property type="molecule type" value="Genomic_DNA"/>
</dbReference>
<name>A0ABQ2LKM7_9ACTN</name>
<dbReference type="SMART" id="SM00567">
    <property type="entry name" value="EZ_HEAT"/>
    <property type="match status" value="11"/>
</dbReference>